<evidence type="ECO:0000256" key="1">
    <source>
        <dbReference type="ARBA" id="ARBA00002878"/>
    </source>
</evidence>
<evidence type="ECO:0000259" key="12">
    <source>
        <dbReference type="Pfam" id="PF13841"/>
    </source>
</evidence>
<gene>
    <name evidence="14" type="primary">LOC121140269</name>
</gene>
<accession>A0ABM2XDM7</accession>
<sequence length="110" mass="12597">MFWTLGSAASFSKIMKYLLLNLMVFFILFQMFPVCRCRKACWVIRGHCRKYCKSGEQVKKPCSNGDYCCTVSKVDSLPQTPTKTFGHNFKEYSKTVPAMVFVNNNELGLS</sequence>
<keyword evidence="4 10" id="KW-0964">Secreted</keyword>
<dbReference type="Pfam" id="PF13841">
    <property type="entry name" value="Defensin_beta_2"/>
    <property type="match status" value="1"/>
</dbReference>
<feature type="signal peptide" evidence="11">
    <location>
        <begin position="1"/>
        <end position="37"/>
    </location>
</feature>
<dbReference type="PANTHER" id="PTHR15001">
    <property type="entry name" value="BETA-DEFENSIN 123-RELATED"/>
    <property type="match status" value="1"/>
</dbReference>
<comment type="function">
    <text evidence="1 10">Has antibacterial activity.</text>
</comment>
<dbReference type="GeneID" id="121140269"/>
<organism evidence="13 14">
    <name type="scientific">Mesocricetus auratus</name>
    <name type="common">Golden hamster</name>
    <dbReference type="NCBI Taxonomy" id="10036"/>
    <lineage>
        <taxon>Eukaryota</taxon>
        <taxon>Metazoa</taxon>
        <taxon>Chordata</taxon>
        <taxon>Craniata</taxon>
        <taxon>Vertebrata</taxon>
        <taxon>Euteleostomi</taxon>
        <taxon>Mammalia</taxon>
        <taxon>Eutheria</taxon>
        <taxon>Euarchontoglires</taxon>
        <taxon>Glires</taxon>
        <taxon>Rodentia</taxon>
        <taxon>Myomorpha</taxon>
        <taxon>Muroidea</taxon>
        <taxon>Cricetidae</taxon>
        <taxon>Cricetinae</taxon>
        <taxon>Mesocricetus</taxon>
    </lineage>
</organism>
<evidence type="ECO:0000313" key="13">
    <source>
        <dbReference type="Proteomes" id="UP000886700"/>
    </source>
</evidence>
<evidence type="ECO:0000256" key="3">
    <source>
        <dbReference type="ARBA" id="ARBA00007371"/>
    </source>
</evidence>
<keyword evidence="8 10" id="KW-0044">Antibiotic</keyword>
<keyword evidence="6 11" id="KW-0732">Signal</keyword>
<evidence type="ECO:0000256" key="10">
    <source>
        <dbReference type="RuleBase" id="RU231113"/>
    </source>
</evidence>
<dbReference type="InterPro" id="IPR025933">
    <property type="entry name" value="Beta_defensin_dom"/>
</dbReference>
<evidence type="ECO:0000256" key="4">
    <source>
        <dbReference type="ARBA" id="ARBA00022525"/>
    </source>
</evidence>
<keyword evidence="9" id="KW-1015">Disulfide bond</keyword>
<keyword evidence="7 10" id="KW-0211">Defensin</keyword>
<evidence type="ECO:0000256" key="11">
    <source>
        <dbReference type="SAM" id="SignalP"/>
    </source>
</evidence>
<comment type="similarity">
    <text evidence="3 10">Belongs to the beta-defensin family.</text>
</comment>
<protein>
    <recommendedName>
        <fullName evidence="10">Beta-defensin</fullName>
    </recommendedName>
</protein>
<evidence type="ECO:0000256" key="9">
    <source>
        <dbReference type="ARBA" id="ARBA00023157"/>
    </source>
</evidence>
<dbReference type="InterPro" id="IPR050544">
    <property type="entry name" value="Beta-defensin"/>
</dbReference>
<keyword evidence="13" id="KW-1185">Reference proteome</keyword>
<dbReference type="Proteomes" id="UP000886700">
    <property type="component" value="Unplaced"/>
</dbReference>
<comment type="subcellular location">
    <subcellularLocation>
        <location evidence="2 10">Secreted</location>
    </subcellularLocation>
</comment>
<feature type="domain" description="Beta-defensin" evidence="12">
    <location>
        <begin position="41"/>
        <end position="69"/>
    </location>
</feature>
<evidence type="ECO:0000256" key="7">
    <source>
        <dbReference type="ARBA" id="ARBA00022940"/>
    </source>
</evidence>
<evidence type="ECO:0000256" key="6">
    <source>
        <dbReference type="ARBA" id="ARBA00022729"/>
    </source>
</evidence>
<evidence type="ECO:0000256" key="5">
    <source>
        <dbReference type="ARBA" id="ARBA00022529"/>
    </source>
</evidence>
<evidence type="ECO:0000256" key="8">
    <source>
        <dbReference type="ARBA" id="ARBA00023022"/>
    </source>
</evidence>
<dbReference type="PANTHER" id="PTHR15001:SF11">
    <property type="entry name" value="BETA-DEFENSIN"/>
    <property type="match status" value="1"/>
</dbReference>
<evidence type="ECO:0000313" key="14">
    <source>
        <dbReference type="RefSeq" id="XP_040600899.1"/>
    </source>
</evidence>
<evidence type="ECO:0000256" key="2">
    <source>
        <dbReference type="ARBA" id="ARBA00004613"/>
    </source>
</evidence>
<name>A0ABM2XDM7_MESAU</name>
<dbReference type="RefSeq" id="XP_040600899.1">
    <property type="nucleotide sequence ID" value="XM_040744965.1"/>
</dbReference>
<reference evidence="14" key="1">
    <citation type="submission" date="2025-08" db="UniProtKB">
        <authorList>
            <consortium name="RefSeq"/>
        </authorList>
    </citation>
    <scope>IDENTIFICATION</scope>
    <source>
        <tissue evidence="14">Liver</tissue>
    </source>
</reference>
<feature type="chain" id="PRO_5047159950" description="Beta-defensin" evidence="11">
    <location>
        <begin position="38"/>
        <end position="110"/>
    </location>
</feature>
<proteinExistence type="inferred from homology"/>
<keyword evidence="5 10" id="KW-0929">Antimicrobial</keyword>